<keyword evidence="10" id="KW-1185">Reference proteome</keyword>
<feature type="transmembrane region" description="Helical" evidence="7">
    <location>
        <begin position="36"/>
        <end position="62"/>
    </location>
</feature>
<feature type="transmembrane region" description="Helical" evidence="7">
    <location>
        <begin position="197"/>
        <end position="215"/>
    </location>
</feature>
<keyword evidence="3" id="KW-1003">Cell membrane</keyword>
<evidence type="ECO:0000313" key="10">
    <source>
        <dbReference type="Proteomes" id="UP000676456"/>
    </source>
</evidence>
<evidence type="ECO:0000256" key="2">
    <source>
        <dbReference type="ARBA" id="ARBA00022448"/>
    </source>
</evidence>
<evidence type="ECO:0000256" key="7">
    <source>
        <dbReference type="RuleBase" id="RU363032"/>
    </source>
</evidence>
<dbReference type="PANTHER" id="PTHR43227">
    <property type="entry name" value="BLL4140 PROTEIN"/>
    <property type="match status" value="1"/>
</dbReference>
<evidence type="ECO:0000256" key="5">
    <source>
        <dbReference type="ARBA" id="ARBA00022989"/>
    </source>
</evidence>
<reference evidence="9 10" key="1">
    <citation type="submission" date="2021-05" db="EMBL/GenBank/DDBJ databases">
        <title>Novel Bacillus species.</title>
        <authorList>
            <person name="Liu G."/>
        </authorList>
    </citation>
    <scope>NUCLEOTIDE SEQUENCE [LARGE SCALE GENOMIC DNA]</scope>
    <source>
        <strain evidence="9 10">FJAT-49682</strain>
    </source>
</reference>
<dbReference type="Pfam" id="PF00528">
    <property type="entry name" value="BPD_transp_1"/>
    <property type="match status" value="1"/>
</dbReference>
<dbReference type="InterPro" id="IPR000515">
    <property type="entry name" value="MetI-like"/>
</dbReference>
<evidence type="ECO:0000256" key="3">
    <source>
        <dbReference type="ARBA" id="ARBA00022475"/>
    </source>
</evidence>
<dbReference type="SUPFAM" id="SSF161098">
    <property type="entry name" value="MetI-like"/>
    <property type="match status" value="1"/>
</dbReference>
<dbReference type="PROSITE" id="PS50928">
    <property type="entry name" value="ABC_TM1"/>
    <property type="match status" value="1"/>
</dbReference>
<dbReference type="GO" id="GO:0005886">
    <property type="term" value="C:plasma membrane"/>
    <property type="evidence" value="ECO:0007669"/>
    <property type="project" value="UniProtKB-SubCell"/>
</dbReference>
<dbReference type="RefSeq" id="WP_213099567.1">
    <property type="nucleotide sequence ID" value="NZ_JAGYPH010000004.1"/>
</dbReference>
<dbReference type="InterPro" id="IPR035906">
    <property type="entry name" value="MetI-like_sf"/>
</dbReference>
<comment type="caution">
    <text evidence="9">The sequence shown here is derived from an EMBL/GenBank/DDBJ whole genome shotgun (WGS) entry which is preliminary data.</text>
</comment>
<accession>A0A942UQY3</accession>
<evidence type="ECO:0000256" key="4">
    <source>
        <dbReference type="ARBA" id="ARBA00022692"/>
    </source>
</evidence>
<feature type="domain" description="ABC transmembrane type-1" evidence="8">
    <location>
        <begin position="95"/>
        <end position="310"/>
    </location>
</feature>
<feature type="transmembrane region" description="Helical" evidence="7">
    <location>
        <begin position="236"/>
        <end position="257"/>
    </location>
</feature>
<dbReference type="PANTHER" id="PTHR43227:SF11">
    <property type="entry name" value="BLL4140 PROTEIN"/>
    <property type="match status" value="1"/>
</dbReference>
<dbReference type="Gene3D" id="1.10.3720.10">
    <property type="entry name" value="MetI-like"/>
    <property type="match status" value="1"/>
</dbReference>
<proteinExistence type="inferred from homology"/>
<keyword evidence="4 7" id="KW-0812">Transmembrane</keyword>
<evidence type="ECO:0000313" key="9">
    <source>
        <dbReference type="EMBL" id="MBS4224512.1"/>
    </source>
</evidence>
<dbReference type="AlphaFoldDB" id="A0A942UQY3"/>
<dbReference type="Proteomes" id="UP000676456">
    <property type="component" value="Unassembled WGS sequence"/>
</dbReference>
<protein>
    <submittedName>
        <fullName evidence="9">Sugar ABC transporter permease</fullName>
    </submittedName>
</protein>
<dbReference type="CDD" id="cd06261">
    <property type="entry name" value="TM_PBP2"/>
    <property type="match status" value="1"/>
</dbReference>
<evidence type="ECO:0000259" key="8">
    <source>
        <dbReference type="PROSITE" id="PS50928"/>
    </source>
</evidence>
<gene>
    <name evidence="9" type="ORF">KHA91_17525</name>
</gene>
<evidence type="ECO:0000256" key="1">
    <source>
        <dbReference type="ARBA" id="ARBA00004651"/>
    </source>
</evidence>
<name>A0A942UQY3_9BACI</name>
<dbReference type="InterPro" id="IPR050809">
    <property type="entry name" value="UgpAE/MalFG_permease"/>
</dbReference>
<feature type="transmembrane region" description="Helical" evidence="7">
    <location>
        <begin position="289"/>
        <end position="310"/>
    </location>
</feature>
<comment type="subcellular location">
    <subcellularLocation>
        <location evidence="1 7">Cell membrane</location>
        <topology evidence="1 7">Multi-pass membrane protein</topology>
    </subcellularLocation>
</comment>
<feature type="transmembrane region" description="Helical" evidence="7">
    <location>
        <begin position="101"/>
        <end position="120"/>
    </location>
</feature>
<sequence length="323" mass="35738">MKASTVNQPGIKKVGVKNTTISRTSAWKKIRKHWQLYFLVAIPLVFLITFKYVPMAGIVIAFKDYSVVKGIAGSDWVGMKYFKYFFDSPNFALLIKNTLGLSIYGLIVGFICPIILALALNEVANARFKKFVQTVTYAPYFISTVIMVSIIILFLSPSAGLINNILGFFGIEAKNFLGNPAYFKSIYVWSDVWQNTGYATIIYLAALAGVDTELYEAAKVDGANRFQKIMNVDIPGIMPIIIVLLILNVGNIMSLGFEKIYLLQNPLNINSSEVIATYVYKVGLLGANFSFAAAVGLFNSIVNFILIISANSISKRFSSSSLW</sequence>
<feature type="transmembrane region" description="Helical" evidence="7">
    <location>
        <begin position="140"/>
        <end position="162"/>
    </location>
</feature>
<evidence type="ECO:0000256" key="6">
    <source>
        <dbReference type="ARBA" id="ARBA00023136"/>
    </source>
</evidence>
<dbReference type="GO" id="GO:0055085">
    <property type="term" value="P:transmembrane transport"/>
    <property type="evidence" value="ECO:0007669"/>
    <property type="project" value="InterPro"/>
</dbReference>
<keyword evidence="6 7" id="KW-0472">Membrane</keyword>
<dbReference type="EMBL" id="JAGYPN010000004">
    <property type="protein sequence ID" value="MBS4224512.1"/>
    <property type="molecule type" value="Genomic_DNA"/>
</dbReference>
<comment type="similarity">
    <text evidence="7">Belongs to the binding-protein-dependent transport system permease family.</text>
</comment>
<keyword evidence="2 7" id="KW-0813">Transport</keyword>
<organism evidence="9 10">
    <name type="scientific">Lederbergia citrea</name>
    <dbReference type="NCBI Taxonomy" id="2833581"/>
    <lineage>
        <taxon>Bacteria</taxon>
        <taxon>Bacillati</taxon>
        <taxon>Bacillota</taxon>
        <taxon>Bacilli</taxon>
        <taxon>Bacillales</taxon>
        <taxon>Bacillaceae</taxon>
        <taxon>Lederbergia</taxon>
    </lineage>
</organism>
<keyword evidence="5 7" id="KW-1133">Transmembrane helix</keyword>